<keyword evidence="3" id="KW-1185">Reference proteome</keyword>
<dbReference type="Pfam" id="PF00903">
    <property type="entry name" value="Glyoxalase"/>
    <property type="match status" value="1"/>
</dbReference>
<dbReference type="InterPro" id="IPR037523">
    <property type="entry name" value="VOC_core"/>
</dbReference>
<proteinExistence type="predicted"/>
<dbReference type="SUPFAM" id="SSF54593">
    <property type="entry name" value="Glyoxalase/Bleomycin resistance protein/Dihydroxybiphenyl dioxygenase"/>
    <property type="match status" value="1"/>
</dbReference>
<dbReference type="RefSeq" id="WP_301165109.1">
    <property type="nucleotide sequence ID" value="NZ_JAUHTR010000002.1"/>
</dbReference>
<accession>A0ABT8HTH8</accession>
<reference evidence="2" key="1">
    <citation type="submission" date="2023-07" db="EMBL/GenBank/DDBJ databases">
        <title>Fictibacillus sp. isolated from freshwater pond.</title>
        <authorList>
            <person name="Kirdat K."/>
            <person name="Bhat A."/>
            <person name="Mourya A."/>
            <person name="Yadav A."/>
        </authorList>
    </citation>
    <scope>NUCLEOTIDE SEQUENCE</scope>
    <source>
        <strain evidence="2">NE201</strain>
    </source>
</reference>
<comment type="caution">
    <text evidence="2">The sequence shown here is derived from an EMBL/GenBank/DDBJ whole genome shotgun (WGS) entry which is preliminary data.</text>
</comment>
<sequence length="228" mass="26358">MKILKVSLQTKSLEKVKHFYCDLLRFPLISETKESVILKAGESHLAFERVETETGEEPYYHFAFMIPSDTFREAKAWLREKGVQLFSRENQDEFSFTDWNATACYFYDSNGNLVEFIAHHSLDNPSDSEFDQCDILRICEVGMPVKQPFIESRKICEPFNVDTWKGAGEGFLPIGNTHGLMILVDHERKWFPDNRMPGRFPLKVSIQGTENAELTIEDMYVVTSVTPR</sequence>
<dbReference type="InterPro" id="IPR004360">
    <property type="entry name" value="Glyas_Fos-R_dOase_dom"/>
</dbReference>
<evidence type="ECO:0000313" key="3">
    <source>
        <dbReference type="Proteomes" id="UP001172721"/>
    </source>
</evidence>
<dbReference type="Gene3D" id="3.10.180.10">
    <property type="entry name" value="2,3-Dihydroxybiphenyl 1,2-Dioxygenase, domain 1"/>
    <property type="match status" value="1"/>
</dbReference>
<gene>
    <name evidence="2" type="ORF">QYB97_06200</name>
</gene>
<dbReference type="CDD" id="cd06587">
    <property type="entry name" value="VOC"/>
    <property type="match status" value="1"/>
</dbReference>
<name>A0ABT8HTH8_9BACL</name>
<evidence type="ECO:0000259" key="1">
    <source>
        <dbReference type="PROSITE" id="PS51819"/>
    </source>
</evidence>
<dbReference type="EMBL" id="JAUHTR010000002">
    <property type="protein sequence ID" value="MDN4524056.1"/>
    <property type="molecule type" value="Genomic_DNA"/>
</dbReference>
<protein>
    <submittedName>
        <fullName evidence="2">VOC family protein</fullName>
    </submittedName>
</protein>
<organism evidence="2 3">
    <name type="scientific">Fictibacillus fluitans</name>
    <dbReference type="NCBI Taxonomy" id="3058422"/>
    <lineage>
        <taxon>Bacteria</taxon>
        <taxon>Bacillati</taxon>
        <taxon>Bacillota</taxon>
        <taxon>Bacilli</taxon>
        <taxon>Bacillales</taxon>
        <taxon>Fictibacillaceae</taxon>
        <taxon>Fictibacillus</taxon>
    </lineage>
</organism>
<feature type="domain" description="VOC" evidence="1">
    <location>
        <begin position="2"/>
        <end position="119"/>
    </location>
</feature>
<evidence type="ECO:0000313" key="2">
    <source>
        <dbReference type="EMBL" id="MDN4524056.1"/>
    </source>
</evidence>
<dbReference type="Proteomes" id="UP001172721">
    <property type="component" value="Unassembled WGS sequence"/>
</dbReference>
<dbReference type="InterPro" id="IPR029068">
    <property type="entry name" value="Glyas_Bleomycin-R_OHBP_Dase"/>
</dbReference>
<dbReference type="PROSITE" id="PS51819">
    <property type="entry name" value="VOC"/>
    <property type="match status" value="1"/>
</dbReference>